<dbReference type="InterPro" id="IPR012655">
    <property type="entry name" value="YrzI"/>
</dbReference>
<protein>
    <submittedName>
        <fullName evidence="1">YrzI family small protein</fullName>
    </submittedName>
</protein>
<reference evidence="1 2" key="1">
    <citation type="submission" date="2017-09" db="EMBL/GenBank/DDBJ databases">
        <title>Large-scale bioinformatics analysis of Bacillus genomes uncovers conserved roles of natural products in bacterial physiology.</title>
        <authorList>
            <consortium name="Agbiome Team Llc"/>
            <person name="Bleich R.M."/>
            <person name="Grubbs K.J."/>
            <person name="Santa Maria K.C."/>
            <person name="Allen S.E."/>
            <person name="Farag S."/>
            <person name="Shank E.A."/>
            <person name="Bowers A."/>
        </authorList>
    </citation>
    <scope>NUCLEOTIDE SEQUENCE [LARGE SCALE GENOMIC DNA]</scope>
    <source>
        <strain evidence="1 2">AFS098222</strain>
    </source>
</reference>
<accession>A0A2A7BN30</accession>
<proteinExistence type="predicted"/>
<gene>
    <name evidence="1" type="ORF">COO17_21750</name>
</gene>
<name>A0A2A7BN30_9BACI</name>
<evidence type="ECO:0000313" key="1">
    <source>
        <dbReference type="EMBL" id="PDY38013.1"/>
    </source>
</evidence>
<dbReference type="EMBL" id="NVPQ01000072">
    <property type="protein sequence ID" value="PDY38013.1"/>
    <property type="molecule type" value="Genomic_DNA"/>
</dbReference>
<dbReference type="Proteomes" id="UP000220111">
    <property type="component" value="Unassembled WGS sequence"/>
</dbReference>
<dbReference type="NCBIfam" id="TIGR02413">
    <property type="entry name" value="Bac_small_yrzI"/>
    <property type="match status" value="1"/>
</dbReference>
<sequence>MTFHIFFFTAVLQKNNLSEDEIIRKQQLKQLTDKMADIKSSYYTQMY</sequence>
<dbReference type="AlphaFoldDB" id="A0A2A7BN30"/>
<dbReference type="Pfam" id="PF09501">
    <property type="entry name" value="Bac_small_YrzI"/>
    <property type="match status" value="1"/>
</dbReference>
<dbReference type="RefSeq" id="WP_088113303.1">
    <property type="nucleotide sequence ID" value="NZ_JBCMHN010000011.1"/>
</dbReference>
<evidence type="ECO:0000313" key="2">
    <source>
        <dbReference type="Proteomes" id="UP000220111"/>
    </source>
</evidence>
<organism evidence="1 2">
    <name type="scientific">Bacillus wiedmannii</name>
    <dbReference type="NCBI Taxonomy" id="1890302"/>
    <lineage>
        <taxon>Bacteria</taxon>
        <taxon>Bacillati</taxon>
        <taxon>Bacillota</taxon>
        <taxon>Bacilli</taxon>
        <taxon>Bacillales</taxon>
        <taxon>Bacillaceae</taxon>
        <taxon>Bacillus</taxon>
        <taxon>Bacillus cereus group</taxon>
    </lineage>
</organism>
<comment type="caution">
    <text evidence="1">The sequence shown here is derived from an EMBL/GenBank/DDBJ whole genome shotgun (WGS) entry which is preliminary data.</text>
</comment>